<protein>
    <submittedName>
        <fullName evidence="1">Cof-type HAD-IIB family hydrolase</fullName>
    </submittedName>
</protein>
<reference evidence="2" key="1">
    <citation type="submission" date="2023-07" db="EMBL/GenBank/DDBJ databases">
        <title>Novel species isolated from saline lakes on Tibetan Plateau.</title>
        <authorList>
            <person name="Lu H."/>
        </authorList>
    </citation>
    <scope>NUCLEOTIDE SEQUENCE [LARGE SCALE GENOMIC DNA]</scope>
    <source>
        <strain evidence="2">CAK8W</strain>
    </source>
</reference>
<sequence>MDFSKIKLVVSDMDGTLLNSEHQVSSLFLSQFEHLKRNDIHFVAASGRQYQSILEKLSSIKEDISVIAENGAIMMFNKETNVLLQLNLVEISECISRLRKINDCYIVLCGRKTAYIESEDSEFISILGNYYSEVSHVKDLTQVDDDQFVKIAVFHFKSTEKYVYPGVEDITDRFQVTVSGQNWMDILHKEANKSYALKQIQDHLNITPKETMVFGDYNNDIEMLKLAQFSYAMSNAHPNVKNIANYHTSSNDDLGVESILKQVISANS</sequence>
<dbReference type="PROSITE" id="PS01228">
    <property type="entry name" value="COF_1"/>
    <property type="match status" value="1"/>
</dbReference>
<accession>A0ABS7XKN0</accession>
<dbReference type="NCBIfam" id="TIGR00099">
    <property type="entry name" value="Cof-subfamily"/>
    <property type="match status" value="1"/>
</dbReference>
<dbReference type="InterPro" id="IPR006379">
    <property type="entry name" value="HAD-SF_hydro_IIB"/>
</dbReference>
<keyword evidence="1" id="KW-0378">Hydrolase</keyword>
<gene>
    <name evidence="1" type="ORF">LB452_08465</name>
</gene>
<dbReference type="Proteomes" id="UP001199314">
    <property type="component" value="Unassembled WGS sequence"/>
</dbReference>
<dbReference type="GO" id="GO:0016787">
    <property type="term" value="F:hydrolase activity"/>
    <property type="evidence" value="ECO:0007669"/>
    <property type="project" value="UniProtKB-KW"/>
</dbReference>
<evidence type="ECO:0000313" key="2">
    <source>
        <dbReference type="Proteomes" id="UP001199314"/>
    </source>
</evidence>
<dbReference type="EMBL" id="JAIQZE010000008">
    <property type="protein sequence ID" value="MBZ9778954.1"/>
    <property type="molecule type" value="Genomic_DNA"/>
</dbReference>
<evidence type="ECO:0000313" key="1">
    <source>
        <dbReference type="EMBL" id="MBZ9778954.1"/>
    </source>
</evidence>
<dbReference type="PANTHER" id="PTHR10000:SF53">
    <property type="entry name" value="5-AMINO-6-(5-PHOSPHO-D-RIBITYLAMINO)URACIL PHOSPHATASE YBJI-RELATED"/>
    <property type="match status" value="1"/>
</dbReference>
<keyword evidence="2" id="KW-1185">Reference proteome</keyword>
<dbReference type="SFLD" id="SFLDG01140">
    <property type="entry name" value="C2.B:_Phosphomannomutase_and_P"/>
    <property type="match status" value="1"/>
</dbReference>
<comment type="caution">
    <text evidence="1">The sequence shown here is derived from an EMBL/GenBank/DDBJ whole genome shotgun (WGS) entry which is preliminary data.</text>
</comment>
<dbReference type="RefSeq" id="WP_224461304.1">
    <property type="nucleotide sequence ID" value="NZ_JAIQZE010000008.1"/>
</dbReference>
<dbReference type="InterPro" id="IPR036412">
    <property type="entry name" value="HAD-like_sf"/>
</dbReference>
<name>A0ABS7XKN0_9FLAO</name>
<dbReference type="NCBIfam" id="TIGR01484">
    <property type="entry name" value="HAD-SF-IIB"/>
    <property type="match status" value="1"/>
</dbReference>
<dbReference type="Gene3D" id="3.30.1240.10">
    <property type="match status" value="1"/>
</dbReference>
<dbReference type="InterPro" id="IPR023214">
    <property type="entry name" value="HAD_sf"/>
</dbReference>
<organism evidence="1 2">
    <name type="scientific">Psychroflexus longus</name>
    <dbReference type="NCBI Taxonomy" id="2873596"/>
    <lineage>
        <taxon>Bacteria</taxon>
        <taxon>Pseudomonadati</taxon>
        <taxon>Bacteroidota</taxon>
        <taxon>Flavobacteriia</taxon>
        <taxon>Flavobacteriales</taxon>
        <taxon>Flavobacteriaceae</taxon>
        <taxon>Psychroflexus</taxon>
    </lineage>
</organism>
<dbReference type="PANTHER" id="PTHR10000">
    <property type="entry name" value="PHOSPHOSERINE PHOSPHATASE"/>
    <property type="match status" value="1"/>
</dbReference>
<dbReference type="SFLD" id="SFLDS00003">
    <property type="entry name" value="Haloacid_Dehalogenase"/>
    <property type="match status" value="1"/>
</dbReference>
<dbReference type="SFLD" id="SFLDG01144">
    <property type="entry name" value="C2.B.4:_PGP_Like"/>
    <property type="match status" value="1"/>
</dbReference>
<proteinExistence type="predicted"/>
<dbReference type="InterPro" id="IPR000150">
    <property type="entry name" value="Cof"/>
</dbReference>
<dbReference type="CDD" id="cd07518">
    <property type="entry name" value="HAD_YbiV-Like"/>
    <property type="match status" value="1"/>
</dbReference>
<dbReference type="Pfam" id="PF08282">
    <property type="entry name" value="Hydrolase_3"/>
    <property type="match status" value="1"/>
</dbReference>
<dbReference type="Gene3D" id="3.40.50.1000">
    <property type="entry name" value="HAD superfamily/HAD-like"/>
    <property type="match status" value="1"/>
</dbReference>
<dbReference type="SUPFAM" id="SSF56784">
    <property type="entry name" value="HAD-like"/>
    <property type="match status" value="1"/>
</dbReference>